<sequence>MNNSFVGPWGTPHVTAKQQLKCSINNTCTYSRTFDPRHWTYDVIPRLVNGQ</sequence>
<dbReference type="EMBL" id="JAIWYP010000002">
    <property type="protein sequence ID" value="KAH3866426.1"/>
    <property type="molecule type" value="Genomic_DNA"/>
</dbReference>
<comment type="caution">
    <text evidence="1">The sequence shown here is derived from an EMBL/GenBank/DDBJ whole genome shotgun (WGS) entry which is preliminary data.</text>
</comment>
<name>A0A9D4M0Y0_DREPO</name>
<accession>A0A9D4M0Y0</accession>
<evidence type="ECO:0000313" key="1">
    <source>
        <dbReference type="EMBL" id="KAH3866426.1"/>
    </source>
</evidence>
<organism evidence="1 2">
    <name type="scientific">Dreissena polymorpha</name>
    <name type="common">Zebra mussel</name>
    <name type="synonym">Mytilus polymorpha</name>
    <dbReference type="NCBI Taxonomy" id="45954"/>
    <lineage>
        <taxon>Eukaryota</taxon>
        <taxon>Metazoa</taxon>
        <taxon>Spiralia</taxon>
        <taxon>Lophotrochozoa</taxon>
        <taxon>Mollusca</taxon>
        <taxon>Bivalvia</taxon>
        <taxon>Autobranchia</taxon>
        <taxon>Heteroconchia</taxon>
        <taxon>Euheterodonta</taxon>
        <taxon>Imparidentia</taxon>
        <taxon>Neoheterodontei</taxon>
        <taxon>Myida</taxon>
        <taxon>Dreissenoidea</taxon>
        <taxon>Dreissenidae</taxon>
        <taxon>Dreissena</taxon>
    </lineage>
</organism>
<evidence type="ECO:0000313" key="2">
    <source>
        <dbReference type="Proteomes" id="UP000828390"/>
    </source>
</evidence>
<protein>
    <submittedName>
        <fullName evidence="1">Uncharacterized protein</fullName>
    </submittedName>
</protein>
<reference evidence="1" key="1">
    <citation type="journal article" date="2019" name="bioRxiv">
        <title>The Genome of the Zebra Mussel, Dreissena polymorpha: A Resource for Invasive Species Research.</title>
        <authorList>
            <person name="McCartney M.A."/>
            <person name="Auch B."/>
            <person name="Kono T."/>
            <person name="Mallez S."/>
            <person name="Zhang Y."/>
            <person name="Obille A."/>
            <person name="Becker A."/>
            <person name="Abrahante J.E."/>
            <person name="Garbe J."/>
            <person name="Badalamenti J.P."/>
            <person name="Herman A."/>
            <person name="Mangelson H."/>
            <person name="Liachko I."/>
            <person name="Sullivan S."/>
            <person name="Sone E.D."/>
            <person name="Koren S."/>
            <person name="Silverstein K.A.T."/>
            <person name="Beckman K.B."/>
            <person name="Gohl D.M."/>
        </authorList>
    </citation>
    <scope>NUCLEOTIDE SEQUENCE</scope>
    <source>
        <strain evidence="1">Duluth1</strain>
        <tissue evidence="1">Whole animal</tissue>
    </source>
</reference>
<gene>
    <name evidence="1" type="ORF">DPMN_029489</name>
</gene>
<keyword evidence="2" id="KW-1185">Reference proteome</keyword>
<proteinExistence type="predicted"/>
<reference evidence="1" key="2">
    <citation type="submission" date="2020-11" db="EMBL/GenBank/DDBJ databases">
        <authorList>
            <person name="McCartney M.A."/>
            <person name="Auch B."/>
            <person name="Kono T."/>
            <person name="Mallez S."/>
            <person name="Becker A."/>
            <person name="Gohl D.M."/>
            <person name="Silverstein K.A.T."/>
            <person name="Koren S."/>
            <person name="Bechman K.B."/>
            <person name="Herman A."/>
            <person name="Abrahante J.E."/>
            <person name="Garbe J."/>
        </authorList>
    </citation>
    <scope>NUCLEOTIDE SEQUENCE</scope>
    <source>
        <strain evidence="1">Duluth1</strain>
        <tissue evidence="1">Whole animal</tissue>
    </source>
</reference>
<dbReference type="Proteomes" id="UP000828390">
    <property type="component" value="Unassembled WGS sequence"/>
</dbReference>
<dbReference type="AlphaFoldDB" id="A0A9D4M0Y0"/>